<keyword evidence="2" id="KW-1185">Reference proteome</keyword>
<evidence type="ECO:0000313" key="1">
    <source>
        <dbReference type="EMBL" id="OQE43719.1"/>
    </source>
</evidence>
<evidence type="ECO:0000313" key="2">
    <source>
        <dbReference type="Proteomes" id="UP000191500"/>
    </source>
</evidence>
<name>A0A1V6UZQ2_9EURO</name>
<proteinExistence type="predicted"/>
<evidence type="ECO:0008006" key="3">
    <source>
        <dbReference type="Google" id="ProtNLM"/>
    </source>
</evidence>
<organism evidence="1 2">
    <name type="scientific">Penicillium coprophilum</name>
    <dbReference type="NCBI Taxonomy" id="36646"/>
    <lineage>
        <taxon>Eukaryota</taxon>
        <taxon>Fungi</taxon>
        <taxon>Dikarya</taxon>
        <taxon>Ascomycota</taxon>
        <taxon>Pezizomycotina</taxon>
        <taxon>Eurotiomycetes</taxon>
        <taxon>Eurotiomycetidae</taxon>
        <taxon>Eurotiales</taxon>
        <taxon>Aspergillaceae</taxon>
        <taxon>Penicillium</taxon>
    </lineage>
</organism>
<accession>A0A1V6UZQ2</accession>
<dbReference type="AlphaFoldDB" id="A0A1V6UZQ2"/>
<dbReference type="STRING" id="36646.A0A1V6UZQ2"/>
<protein>
    <recommendedName>
        <fullName evidence="3">F-box domain-containing protein</fullName>
    </recommendedName>
</protein>
<gene>
    <name evidence="1" type="ORF">PENCOP_c003G04961</name>
</gene>
<comment type="caution">
    <text evidence="1">The sequence shown here is derived from an EMBL/GenBank/DDBJ whole genome shotgun (WGS) entry which is preliminary data.</text>
</comment>
<dbReference type="EMBL" id="MDDG01000003">
    <property type="protein sequence ID" value="OQE43719.1"/>
    <property type="molecule type" value="Genomic_DNA"/>
</dbReference>
<sequence>MISGDDFQPRKIYGSLSLHKSTLEYIWVEPCQNDLHDGAGEWMGSFVDFTALKVLCSSLANLVELDELGLPVRKLQTVLLSSLETLYVSVEDDQPFNIAIDLLAELAALKTFPKLATIHLQYCAFREPENAGRVEWLEQRCQETGILYFSPQPMF</sequence>
<dbReference type="Proteomes" id="UP000191500">
    <property type="component" value="Unassembled WGS sequence"/>
</dbReference>
<reference evidence="2" key="1">
    <citation type="journal article" date="2017" name="Nat. Microbiol.">
        <title>Global analysis of biosynthetic gene clusters reveals vast potential of secondary metabolite production in Penicillium species.</title>
        <authorList>
            <person name="Nielsen J.C."/>
            <person name="Grijseels S."/>
            <person name="Prigent S."/>
            <person name="Ji B."/>
            <person name="Dainat J."/>
            <person name="Nielsen K.F."/>
            <person name="Frisvad J.C."/>
            <person name="Workman M."/>
            <person name="Nielsen J."/>
        </authorList>
    </citation>
    <scope>NUCLEOTIDE SEQUENCE [LARGE SCALE GENOMIC DNA]</scope>
    <source>
        <strain evidence="2">IBT 31321</strain>
    </source>
</reference>